<evidence type="ECO:0000313" key="2">
    <source>
        <dbReference type="EMBL" id="OHA05506.1"/>
    </source>
</evidence>
<feature type="transmembrane region" description="Helical" evidence="1">
    <location>
        <begin position="125"/>
        <end position="144"/>
    </location>
</feature>
<accession>A0A1G2L1B3</accession>
<gene>
    <name evidence="2" type="ORF">A2934_05360</name>
</gene>
<dbReference type="AlphaFoldDB" id="A0A1G2L1B3"/>
<reference evidence="2 3" key="1">
    <citation type="journal article" date="2016" name="Nat. Commun.">
        <title>Thousands of microbial genomes shed light on interconnected biogeochemical processes in an aquifer system.</title>
        <authorList>
            <person name="Anantharaman K."/>
            <person name="Brown C.T."/>
            <person name="Hug L.A."/>
            <person name="Sharon I."/>
            <person name="Castelle C.J."/>
            <person name="Probst A.J."/>
            <person name="Thomas B.C."/>
            <person name="Singh A."/>
            <person name="Wilkins M.J."/>
            <person name="Karaoz U."/>
            <person name="Brodie E.L."/>
            <person name="Williams K.H."/>
            <person name="Hubbard S.S."/>
            <person name="Banfield J.F."/>
        </authorList>
    </citation>
    <scope>NUCLEOTIDE SEQUENCE [LARGE SCALE GENOMIC DNA]</scope>
</reference>
<evidence type="ECO:0000256" key="1">
    <source>
        <dbReference type="SAM" id="Phobius"/>
    </source>
</evidence>
<comment type="caution">
    <text evidence="2">The sequence shown here is derived from an EMBL/GenBank/DDBJ whole genome shotgun (WGS) entry which is preliminary data.</text>
</comment>
<keyword evidence="1" id="KW-0812">Transmembrane</keyword>
<organism evidence="2 3">
    <name type="scientific">Candidatus Sungbacteria bacterium RIFCSPLOWO2_01_FULL_47_10</name>
    <dbReference type="NCBI Taxonomy" id="1802276"/>
    <lineage>
        <taxon>Bacteria</taxon>
        <taxon>Candidatus Sungiibacteriota</taxon>
    </lineage>
</organism>
<evidence type="ECO:0000313" key="3">
    <source>
        <dbReference type="Proteomes" id="UP000177982"/>
    </source>
</evidence>
<protein>
    <recommendedName>
        <fullName evidence="4">Transmembrane protein</fullName>
    </recommendedName>
</protein>
<proteinExistence type="predicted"/>
<dbReference type="EMBL" id="MHQO01000050">
    <property type="protein sequence ID" value="OHA05506.1"/>
    <property type="molecule type" value="Genomic_DNA"/>
</dbReference>
<evidence type="ECO:0008006" key="4">
    <source>
        <dbReference type="Google" id="ProtNLM"/>
    </source>
</evidence>
<sequence length="187" mass="21477">MYPTPVPPEEGTMFGGGSSVSGSLAGDLQHISPNNKEMLIGRLEALKSMTLEEEGVRDSVQKGLEREREIADMKRSFSYDFLELVYRLFHVGARHIAEMDKKEVEDLDAIVYEQISAKKRLSRRIMWFSCVTVIGFFLFCLFTDTSSEFLRSDYIKKRGKLKELFGDNYFPHDVLHERIEEALAVKP</sequence>
<keyword evidence="1" id="KW-0472">Membrane</keyword>
<name>A0A1G2L1B3_9BACT</name>
<keyword evidence="1" id="KW-1133">Transmembrane helix</keyword>
<dbReference type="Proteomes" id="UP000177982">
    <property type="component" value="Unassembled WGS sequence"/>
</dbReference>